<dbReference type="Pfam" id="PF04134">
    <property type="entry name" value="DCC1-like"/>
    <property type="match status" value="1"/>
</dbReference>
<sequence length="93" mass="10646">MIMGCQGIVAAKEACMEKLAALKIASYLPLPYSALSVLLVIPTPLRDAVYDHVAKNRYKWFGKEDDCIVLEKAEMMRRFIDRDEMMRKGKDSF</sequence>
<dbReference type="GO" id="GO:0015035">
    <property type="term" value="F:protein-disulfide reductase activity"/>
    <property type="evidence" value="ECO:0007669"/>
    <property type="project" value="InterPro"/>
</dbReference>
<dbReference type="InterPro" id="IPR007263">
    <property type="entry name" value="DCC1-like"/>
</dbReference>
<evidence type="ECO:0000313" key="1">
    <source>
        <dbReference type="EMBL" id="KAK1272575.1"/>
    </source>
</evidence>
<dbReference type="EMBL" id="JAUJYN010000004">
    <property type="protein sequence ID" value="KAK1272575.1"/>
    <property type="molecule type" value="Genomic_DNA"/>
</dbReference>
<proteinExistence type="predicted"/>
<name>A0AAV9B889_ACOGR</name>
<dbReference type="Proteomes" id="UP001179952">
    <property type="component" value="Unassembled WGS sequence"/>
</dbReference>
<protein>
    <submittedName>
        <fullName evidence="1">Uncharacterized protein</fullName>
    </submittedName>
</protein>
<gene>
    <name evidence="1" type="ORF">QJS04_geneDACA013261</name>
</gene>
<organism evidence="1 2">
    <name type="scientific">Acorus gramineus</name>
    <name type="common">Dwarf sweet flag</name>
    <dbReference type="NCBI Taxonomy" id="55184"/>
    <lineage>
        <taxon>Eukaryota</taxon>
        <taxon>Viridiplantae</taxon>
        <taxon>Streptophyta</taxon>
        <taxon>Embryophyta</taxon>
        <taxon>Tracheophyta</taxon>
        <taxon>Spermatophyta</taxon>
        <taxon>Magnoliopsida</taxon>
        <taxon>Liliopsida</taxon>
        <taxon>Acoraceae</taxon>
        <taxon>Acorus</taxon>
    </lineage>
</organism>
<comment type="caution">
    <text evidence="1">The sequence shown here is derived from an EMBL/GenBank/DDBJ whole genome shotgun (WGS) entry which is preliminary data.</text>
</comment>
<keyword evidence="2" id="KW-1185">Reference proteome</keyword>
<evidence type="ECO:0000313" key="2">
    <source>
        <dbReference type="Proteomes" id="UP001179952"/>
    </source>
</evidence>
<reference evidence="1" key="1">
    <citation type="journal article" date="2023" name="Nat. Commun.">
        <title>Diploid and tetraploid genomes of Acorus and the evolution of monocots.</title>
        <authorList>
            <person name="Ma L."/>
            <person name="Liu K.W."/>
            <person name="Li Z."/>
            <person name="Hsiao Y.Y."/>
            <person name="Qi Y."/>
            <person name="Fu T."/>
            <person name="Tang G.D."/>
            <person name="Zhang D."/>
            <person name="Sun W.H."/>
            <person name="Liu D.K."/>
            <person name="Li Y."/>
            <person name="Chen G.Z."/>
            <person name="Liu X.D."/>
            <person name="Liao X.Y."/>
            <person name="Jiang Y.T."/>
            <person name="Yu X."/>
            <person name="Hao Y."/>
            <person name="Huang J."/>
            <person name="Zhao X.W."/>
            <person name="Ke S."/>
            <person name="Chen Y.Y."/>
            <person name="Wu W.L."/>
            <person name="Hsu J.L."/>
            <person name="Lin Y.F."/>
            <person name="Huang M.D."/>
            <person name="Li C.Y."/>
            <person name="Huang L."/>
            <person name="Wang Z.W."/>
            <person name="Zhao X."/>
            <person name="Zhong W.Y."/>
            <person name="Peng D.H."/>
            <person name="Ahmad S."/>
            <person name="Lan S."/>
            <person name="Zhang J.S."/>
            <person name="Tsai W.C."/>
            <person name="Van de Peer Y."/>
            <person name="Liu Z.J."/>
        </authorList>
    </citation>
    <scope>NUCLEOTIDE SEQUENCE</scope>
    <source>
        <strain evidence="1">SCP</strain>
    </source>
</reference>
<dbReference type="AlphaFoldDB" id="A0AAV9B889"/>
<reference evidence="1" key="2">
    <citation type="submission" date="2023-06" db="EMBL/GenBank/DDBJ databases">
        <authorList>
            <person name="Ma L."/>
            <person name="Liu K.-W."/>
            <person name="Li Z."/>
            <person name="Hsiao Y.-Y."/>
            <person name="Qi Y."/>
            <person name="Fu T."/>
            <person name="Tang G."/>
            <person name="Zhang D."/>
            <person name="Sun W.-H."/>
            <person name="Liu D.-K."/>
            <person name="Li Y."/>
            <person name="Chen G.-Z."/>
            <person name="Liu X.-D."/>
            <person name="Liao X.-Y."/>
            <person name="Jiang Y.-T."/>
            <person name="Yu X."/>
            <person name="Hao Y."/>
            <person name="Huang J."/>
            <person name="Zhao X.-W."/>
            <person name="Ke S."/>
            <person name="Chen Y.-Y."/>
            <person name="Wu W.-L."/>
            <person name="Hsu J.-L."/>
            <person name="Lin Y.-F."/>
            <person name="Huang M.-D."/>
            <person name="Li C.-Y."/>
            <person name="Huang L."/>
            <person name="Wang Z.-W."/>
            <person name="Zhao X."/>
            <person name="Zhong W.-Y."/>
            <person name="Peng D.-H."/>
            <person name="Ahmad S."/>
            <person name="Lan S."/>
            <person name="Zhang J.-S."/>
            <person name="Tsai W.-C."/>
            <person name="Van De Peer Y."/>
            <person name="Liu Z.-J."/>
        </authorList>
    </citation>
    <scope>NUCLEOTIDE SEQUENCE</scope>
    <source>
        <strain evidence="1">SCP</strain>
        <tissue evidence="1">Leaves</tissue>
    </source>
</reference>
<dbReference type="InterPro" id="IPR052927">
    <property type="entry name" value="DCC_oxidoreductase"/>
</dbReference>
<dbReference type="PANTHER" id="PTHR33639:SF1">
    <property type="entry name" value="T23E23.25"/>
    <property type="match status" value="1"/>
</dbReference>
<accession>A0AAV9B889</accession>
<dbReference type="PANTHER" id="PTHR33639">
    <property type="entry name" value="THIOL-DISULFIDE OXIDOREDUCTASE DCC"/>
    <property type="match status" value="1"/>
</dbReference>